<keyword evidence="1" id="KW-0472">Membrane</keyword>
<accession>A0A2X3AC15</accession>
<dbReference type="AlphaFoldDB" id="A0A2X3AC15"/>
<dbReference type="EMBL" id="UAWG01000008">
    <property type="protein sequence ID" value="SQB59849.1"/>
    <property type="molecule type" value="Genomic_DNA"/>
</dbReference>
<proteinExistence type="predicted"/>
<dbReference type="RefSeq" id="WP_242979378.1">
    <property type="nucleotide sequence ID" value="NZ_UAWG01000008.1"/>
</dbReference>
<protein>
    <submittedName>
        <fullName evidence="2">Uncharacterized protein</fullName>
    </submittedName>
</protein>
<feature type="transmembrane region" description="Helical" evidence="1">
    <location>
        <begin position="12"/>
        <end position="33"/>
    </location>
</feature>
<keyword evidence="1" id="KW-0812">Transmembrane</keyword>
<reference evidence="2 3" key="1">
    <citation type="submission" date="2018-06" db="EMBL/GenBank/DDBJ databases">
        <authorList>
            <consortium name="Pathogen Informatics"/>
            <person name="Doyle S."/>
        </authorList>
    </citation>
    <scope>NUCLEOTIDE SEQUENCE [LARGE SCALE GENOMIC DNA]</scope>
    <source>
        <strain evidence="2 3">NCTC10719</strain>
    </source>
</reference>
<name>A0A2X3AC15_CLOPF</name>
<evidence type="ECO:0000256" key="1">
    <source>
        <dbReference type="SAM" id="Phobius"/>
    </source>
</evidence>
<gene>
    <name evidence="2" type="ORF">NCTC10719_01392</name>
</gene>
<organism evidence="2 3">
    <name type="scientific">Clostridium perfringens</name>
    <dbReference type="NCBI Taxonomy" id="1502"/>
    <lineage>
        <taxon>Bacteria</taxon>
        <taxon>Bacillati</taxon>
        <taxon>Bacillota</taxon>
        <taxon>Clostridia</taxon>
        <taxon>Eubacteriales</taxon>
        <taxon>Clostridiaceae</taxon>
        <taxon>Clostridium</taxon>
    </lineage>
</organism>
<evidence type="ECO:0000313" key="3">
    <source>
        <dbReference type="Proteomes" id="UP000249986"/>
    </source>
</evidence>
<evidence type="ECO:0000313" key="2">
    <source>
        <dbReference type="EMBL" id="SQB59849.1"/>
    </source>
</evidence>
<sequence length="46" mass="5494">MMDTLIGMLTPFMMILSFIIFVVASVYLIWLMICSMKEKRNNDIYR</sequence>
<keyword evidence="1" id="KW-1133">Transmembrane helix</keyword>
<dbReference type="Proteomes" id="UP000249986">
    <property type="component" value="Unassembled WGS sequence"/>
</dbReference>